<feature type="region of interest" description="Disordered" evidence="1">
    <location>
        <begin position="386"/>
        <end position="423"/>
    </location>
</feature>
<accession>A0AAV9NT13</accession>
<proteinExistence type="predicted"/>
<keyword evidence="2" id="KW-1133">Transmembrane helix</keyword>
<gene>
    <name evidence="3" type="ORF">LTR84_000952</name>
</gene>
<feature type="compositionally biased region" description="Acidic residues" evidence="1">
    <location>
        <begin position="313"/>
        <end position="328"/>
    </location>
</feature>
<keyword evidence="2" id="KW-0812">Transmembrane</keyword>
<feature type="region of interest" description="Disordered" evidence="1">
    <location>
        <begin position="122"/>
        <end position="170"/>
    </location>
</feature>
<evidence type="ECO:0000313" key="3">
    <source>
        <dbReference type="EMBL" id="KAK5065116.1"/>
    </source>
</evidence>
<organism evidence="3 4">
    <name type="scientific">Exophiala bonariae</name>
    <dbReference type="NCBI Taxonomy" id="1690606"/>
    <lineage>
        <taxon>Eukaryota</taxon>
        <taxon>Fungi</taxon>
        <taxon>Dikarya</taxon>
        <taxon>Ascomycota</taxon>
        <taxon>Pezizomycotina</taxon>
        <taxon>Eurotiomycetes</taxon>
        <taxon>Chaetothyriomycetidae</taxon>
        <taxon>Chaetothyriales</taxon>
        <taxon>Herpotrichiellaceae</taxon>
        <taxon>Exophiala</taxon>
    </lineage>
</organism>
<name>A0AAV9NT13_9EURO</name>
<keyword evidence="4" id="KW-1185">Reference proteome</keyword>
<dbReference type="AlphaFoldDB" id="A0AAV9NT13"/>
<dbReference type="RefSeq" id="XP_064712440.1">
    <property type="nucleotide sequence ID" value="XM_064844580.1"/>
</dbReference>
<feature type="region of interest" description="Disordered" evidence="1">
    <location>
        <begin position="308"/>
        <end position="341"/>
    </location>
</feature>
<evidence type="ECO:0000256" key="1">
    <source>
        <dbReference type="SAM" id="MobiDB-lite"/>
    </source>
</evidence>
<protein>
    <submittedName>
        <fullName evidence="3">Uncharacterized protein</fullName>
    </submittedName>
</protein>
<dbReference type="GeneID" id="89969174"/>
<feature type="compositionally biased region" description="Basic and acidic residues" evidence="1">
    <location>
        <begin position="227"/>
        <end position="236"/>
    </location>
</feature>
<dbReference type="EMBL" id="JAVRRD010000001">
    <property type="protein sequence ID" value="KAK5065116.1"/>
    <property type="molecule type" value="Genomic_DNA"/>
</dbReference>
<evidence type="ECO:0000256" key="2">
    <source>
        <dbReference type="SAM" id="Phobius"/>
    </source>
</evidence>
<evidence type="ECO:0000313" key="4">
    <source>
        <dbReference type="Proteomes" id="UP001358417"/>
    </source>
</evidence>
<feature type="compositionally biased region" description="Basic residues" evidence="1">
    <location>
        <begin position="129"/>
        <end position="144"/>
    </location>
</feature>
<feature type="transmembrane region" description="Helical" evidence="2">
    <location>
        <begin position="23"/>
        <end position="44"/>
    </location>
</feature>
<sequence length="629" mass="71645">MSIRKNKTGMKDMTTEEFSWVESLFRVVPPAFLLIAVILVVFSIRASVRKMLELCGKGLEDGRLLSPDEDHNGQALQPLSNADFEEQLSIASSSDNYVARQERVRQWQQSFPLRSRSRLTSELQDKRYHPFKRRRSTSKGRMKREQHISLPALPPQPLKPQRQDTENSPIRRASKGIKAPFVIKQARKRSVEKSEQFQATNIARNGNEEEPLDSWREIIVMDDWKDFQGPELPDKESENEELSLNRRPRIDLMKSLDVSGVDQSEDTSSPPRLRGPIPKAYGRDNGEDDFYYSDVEQAINVVRLRGGGRDDYTAYEDDEEEDESDDEGLATPFDPYANDEALKLSRYPARRPTDLRTASTVSNQEDALQERIRAVFRGRSSLDINRNESIEDADPSISISRPEPVPTAPGPSRNTQTSSTPRRKVYSVEIAEEYDDIVADLDAMYSHLALCRRKFNQVLRQANKTDKPMLRHIILSNNELQTRETELATLREYVVNRGASLAAPNAELFAAVEGYIEREDRRLRLRDIACDSEEGGHPPYSAPRWAKPWGWTPPARSVRGTWRRTPVQSVEDGHEGSRRGPSSVSRAVGTSHRVTHLYGAGDRLGYRRPREHARPSIPMQELDGTQVSK</sequence>
<dbReference type="Proteomes" id="UP001358417">
    <property type="component" value="Unassembled WGS sequence"/>
</dbReference>
<keyword evidence="2" id="KW-0472">Membrane</keyword>
<feature type="region of interest" description="Disordered" evidence="1">
    <location>
        <begin position="556"/>
        <end position="629"/>
    </location>
</feature>
<reference evidence="3 4" key="1">
    <citation type="submission" date="2023-08" db="EMBL/GenBank/DDBJ databases">
        <title>Black Yeasts Isolated from many extreme environments.</title>
        <authorList>
            <person name="Coleine C."/>
            <person name="Stajich J.E."/>
            <person name="Selbmann L."/>
        </authorList>
    </citation>
    <scope>NUCLEOTIDE SEQUENCE [LARGE SCALE GENOMIC DNA]</scope>
    <source>
        <strain evidence="3 4">CCFEE 5792</strain>
    </source>
</reference>
<comment type="caution">
    <text evidence="3">The sequence shown here is derived from an EMBL/GenBank/DDBJ whole genome shotgun (WGS) entry which is preliminary data.</text>
</comment>
<feature type="region of interest" description="Disordered" evidence="1">
    <location>
        <begin position="227"/>
        <end position="285"/>
    </location>
</feature>